<comment type="similarity">
    <text evidence="1">Belongs to the glycosyl hydrolase 13 family.</text>
</comment>
<dbReference type="SUPFAM" id="SSF51445">
    <property type="entry name" value="(Trans)glycosidases"/>
    <property type="match status" value="1"/>
</dbReference>
<accession>A0ABQ3G7Z5</accession>
<keyword evidence="7" id="KW-1185">Reference proteome</keyword>
<proteinExistence type="inferred from homology"/>
<sequence length="706" mass="78516">MTDTCDPGRPWPMGMHLRDGGANFALYSSAAEAVELCLFDAEGREEQRRIRLPARTEDIWHGFVPGVEPGTRYGVRVHGPFDPGNGQRCNPAKLLLDPYTRAIDRPLRGDAVTFGYPLGHEEQDLARDDGDSAPVAAKSVVIAPDFDWQGDRPPAIPMADSVFYEVNVRGFTKNMPGVPEELRGTFAGLANQAAIDYLKRLGVTAVQLLPVQAFNDEGRLVDAGLANYWGYNTIGFFAPEPRYCFKGTDGGVAEFRGMVKALHQAGIEVILDVVYNHTCEGNHMGPTMCFKGIDNAAYYRLTDDRRYYNDFSGTGNTLDVSNPPVLRMVMDSLRYWVEEMHVDGFRFDLAPAIARDAAGAFEHRTPFLSAVAQDPVLRRVKMIAEPWDLGDYGYQVGGFPVGWSEWNGSYRDEVRDFWRNADDSLPTFASRLCGTPEIFAPTRRPPSASVNIVTVHDGFTLRDLVSYNEKHNEANGEDNRDGESHNRSWNCGAEGPTDNPEVLALRARQQRNLLATLFMSRGVPLLLGGDEIGRTQQGNNNAYCQDSPISWFDWSDEARDDALFAFTAKLIRLRKELAVLRSPHWPVGDGEHPDATWYSVWGLPMTENEWQHPGARCLQLVFDGAADHAKGRADQPGPSVLLLFNGAPEAHLFTVPPETRFGPTWQLRIATDREQLPARRARRVAPGAKLRLKSHAMMVLTQGPVA</sequence>
<dbReference type="InterPro" id="IPR006047">
    <property type="entry name" value="GH13_cat_dom"/>
</dbReference>
<dbReference type="SUPFAM" id="SSF51011">
    <property type="entry name" value="Glycosyl hydrolase domain"/>
    <property type="match status" value="1"/>
</dbReference>
<dbReference type="SUPFAM" id="SSF81296">
    <property type="entry name" value="E set domains"/>
    <property type="match status" value="1"/>
</dbReference>
<evidence type="ECO:0000256" key="1">
    <source>
        <dbReference type="ARBA" id="ARBA00008061"/>
    </source>
</evidence>
<organism evidence="6 7">
    <name type="scientific">Pseudorhodoferax aquiterrae</name>
    <dbReference type="NCBI Taxonomy" id="747304"/>
    <lineage>
        <taxon>Bacteria</taxon>
        <taxon>Pseudomonadati</taxon>
        <taxon>Pseudomonadota</taxon>
        <taxon>Betaproteobacteria</taxon>
        <taxon>Burkholderiales</taxon>
        <taxon>Comamonadaceae</taxon>
    </lineage>
</organism>
<protein>
    <submittedName>
        <fullName evidence="6">Glycogen operon protein GlgX homolog</fullName>
    </submittedName>
</protein>
<dbReference type="Pfam" id="PF02922">
    <property type="entry name" value="CBM_48"/>
    <property type="match status" value="1"/>
</dbReference>
<dbReference type="NCBIfam" id="TIGR02100">
    <property type="entry name" value="glgX_debranch"/>
    <property type="match status" value="1"/>
</dbReference>
<dbReference type="Pfam" id="PF00128">
    <property type="entry name" value="Alpha-amylase"/>
    <property type="match status" value="1"/>
</dbReference>
<gene>
    <name evidence="6" type="ORF">GCM10007320_46970</name>
</gene>
<dbReference type="InterPro" id="IPR017853">
    <property type="entry name" value="GH"/>
</dbReference>
<dbReference type="InterPro" id="IPR004193">
    <property type="entry name" value="Glyco_hydro_13_N"/>
</dbReference>
<feature type="compositionally biased region" description="Basic and acidic residues" evidence="4">
    <location>
        <begin position="472"/>
        <end position="486"/>
    </location>
</feature>
<evidence type="ECO:0000259" key="5">
    <source>
        <dbReference type="SMART" id="SM00642"/>
    </source>
</evidence>
<dbReference type="EMBL" id="BMYK01000019">
    <property type="protein sequence ID" value="GHC94751.1"/>
    <property type="molecule type" value="Genomic_DNA"/>
</dbReference>
<dbReference type="CDD" id="cd02856">
    <property type="entry name" value="E_set_GDE_Isoamylase_N"/>
    <property type="match status" value="1"/>
</dbReference>
<dbReference type="InterPro" id="IPR013780">
    <property type="entry name" value="Glyco_hydro_b"/>
</dbReference>
<dbReference type="InterPro" id="IPR044505">
    <property type="entry name" value="GlgX_Isoamylase_N_E_set"/>
</dbReference>
<feature type="domain" description="Glycosyl hydrolase family 13 catalytic" evidence="5">
    <location>
        <begin position="165"/>
        <end position="574"/>
    </location>
</feature>
<name>A0ABQ3G7Z5_9BURK</name>
<dbReference type="Proteomes" id="UP000626210">
    <property type="component" value="Unassembled WGS sequence"/>
</dbReference>
<evidence type="ECO:0000256" key="2">
    <source>
        <dbReference type="ARBA" id="ARBA00022801"/>
    </source>
</evidence>
<dbReference type="SMART" id="SM00642">
    <property type="entry name" value="Aamy"/>
    <property type="match status" value="1"/>
</dbReference>
<dbReference type="CDD" id="cd11326">
    <property type="entry name" value="AmyAc_Glg_debranch"/>
    <property type="match status" value="1"/>
</dbReference>
<evidence type="ECO:0000256" key="4">
    <source>
        <dbReference type="SAM" id="MobiDB-lite"/>
    </source>
</evidence>
<comment type="caution">
    <text evidence="6">The sequence shown here is derived from an EMBL/GenBank/DDBJ whole genome shotgun (WGS) entry which is preliminary data.</text>
</comment>
<dbReference type="Gene3D" id="2.60.40.1180">
    <property type="entry name" value="Golgi alpha-mannosidase II"/>
    <property type="match status" value="1"/>
</dbReference>
<keyword evidence="3" id="KW-0326">Glycosidase</keyword>
<dbReference type="InterPro" id="IPR013783">
    <property type="entry name" value="Ig-like_fold"/>
</dbReference>
<evidence type="ECO:0000256" key="3">
    <source>
        <dbReference type="ARBA" id="ARBA00023295"/>
    </source>
</evidence>
<dbReference type="Gene3D" id="3.20.20.80">
    <property type="entry name" value="Glycosidases"/>
    <property type="match status" value="1"/>
</dbReference>
<dbReference type="Gene3D" id="2.60.40.10">
    <property type="entry name" value="Immunoglobulins"/>
    <property type="match status" value="1"/>
</dbReference>
<keyword evidence="2" id="KW-0378">Hydrolase</keyword>
<feature type="region of interest" description="Disordered" evidence="4">
    <location>
        <begin position="472"/>
        <end position="495"/>
    </location>
</feature>
<dbReference type="InterPro" id="IPR014756">
    <property type="entry name" value="Ig_E-set"/>
</dbReference>
<reference evidence="7" key="1">
    <citation type="journal article" date="2019" name="Int. J. Syst. Evol. Microbiol.">
        <title>The Global Catalogue of Microorganisms (GCM) 10K type strain sequencing project: providing services to taxonomists for standard genome sequencing and annotation.</title>
        <authorList>
            <consortium name="The Broad Institute Genomics Platform"/>
            <consortium name="The Broad Institute Genome Sequencing Center for Infectious Disease"/>
            <person name="Wu L."/>
            <person name="Ma J."/>
        </authorList>
    </citation>
    <scope>NUCLEOTIDE SEQUENCE [LARGE SCALE GENOMIC DNA]</scope>
    <source>
        <strain evidence="7">KCTC 23314</strain>
    </source>
</reference>
<evidence type="ECO:0000313" key="6">
    <source>
        <dbReference type="EMBL" id="GHC94751.1"/>
    </source>
</evidence>
<dbReference type="PANTHER" id="PTHR43002">
    <property type="entry name" value="GLYCOGEN DEBRANCHING ENZYME"/>
    <property type="match status" value="1"/>
</dbReference>
<dbReference type="RefSeq" id="WP_189689322.1">
    <property type="nucleotide sequence ID" value="NZ_BMYK01000019.1"/>
</dbReference>
<evidence type="ECO:0000313" key="7">
    <source>
        <dbReference type="Proteomes" id="UP000626210"/>
    </source>
</evidence>
<dbReference type="InterPro" id="IPR011837">
    <property type="entry name" value="Glycogen_debranch_GlgX"/>
</dbReference>